<keyword evidence="2" id="KW-1185">Reference proteome</keyword>
<name>A0A0H2R2P4_9AGAM</name>
<gene>
    <name evidence="1" type="ORF">SCHPADRAFT_946410</name>
</gene>
<dbReference type="OrthoDB" id="3229878at2759"/>
<protein>
    <submittedName>
        <fullName evidence="1">Uncharacterized protein</fullName>
    </submittedName>
</protein>
<evidence type="ECO:0000313" key="1">
    <source>
        <dbReference type="EMBL" id="KLO06064.1"/>
    </source>
</evidence>
<organism evidence="1 2">
    <name type="scientific">Schizopora paradoxa</name>
    <dbReference type="NCBI Taxonomy" id="27342"/>
    <lineage>
        <taxon>Eukaryota</taxon>
        <taxon>Fungi</taxon>
        <taxon>Dikarya</taxon>
        <taxon>Basidiomycota</taxon>
        <taxon>Agaricomycotina</taxon>
        <taxon>Agaricomycetes</taxon>
        <taxon>Hymenochaetales</taxon>
        <taxon>Schizoporaceae</taxon>
        <taxon>Schizopora</taxon>
    </lineage>
</organism>
<dbReference type="InParanoid" id="A0A0H2R2P4"/>
<dbReference type="AlphaFoldDB" id="A0A0H2R2P4"/>
<dbReference type="Proteomes" id="UP000053477">
    <property type="component" value="Unassembled WGS sequence"/>
</dbReference>
<dbReference type="EMBL" id="KQ086241">
    <property type="protein sequence ID" value="KLO06064.1"/>
    <property type="molecule type" value="Genomic_DNA"/>
</dbReference>
<evidence type="ECO:0000313" key="2">
    <source>
        <dbReference type="Proteomes" id="UP000053477"/>
    </source>
</evidence>
<dbReference type="STRING" id="27342.A0A0H2R2P4"/>
<sequence length="528" mass="60075">MADIEQVGLYVLLCNGFHHVFRFSRHGSPSELGMFAVNQIPTEPQFFDEWVERLRRFCQNIEIEGNYQVVEDMNETGTTWLPTSNQVDHGLFLSRAPPRVGRLSSWIYTIDLDRLIFTIDNSAHFDLFRIRSNGGAGDWIKYLALDGRGRRCFEPAPPESLLPNLKDLAYANEMVSRSVARASTRRIERIEMGVEEFKDASHLLPFQECTAQMAMGFMVSYLQEFRGALSHHPSTVGFQVQAAFLLSLLAPGFYNSTDPEISFIDNDDSTLEVKTSTSPRGTLFRFRNCLIVMTSRLDLDNRLEGHIEDVVDHVVCSGEDRCTAILWSVQHMAVLKVTNRGEKVEYSPIMPVLAAFRIDDTALLCALRMLSYHLSPTTIQSDAVIAYNRADTQTLPWDTILQIMGYMDEGTYYLMGTTCKALRYQSVAHPLIGPFRLLGFSDEARSYLRGSINNGPAVEISFTYRMLSDEALDLDPRWSYIFPKYPRVQTSFFSFERFEGELLEFFVGQRAHAWGAIMTGNAFHSIPR</sequence>
<proteinExistence type="predicted"/>
<accession>A0A0H2R2P4</accession>
<reference evidence="1 2" key="1">
    <citation type="submission" date="2015-04" db="EMBL/GenBank/DDBJ databases">
        <title>Complete genome sequence of Schizopora paradoxa KUC8140, a cosmopolitan wood degrader in East Asia.</title>
        <authorList>
            <consortium name="DOE Joint Genome Institute"/>
            <person name="Min B."/>
            <person name="Park H."/>
            <person name="Jang Y."/>
            <person name="Kim J.-J."/>
            <person name="Kim K.H."/>
            <person name="Pangilinan J."/>
            <person name="Lipzen A."/>
            <person name="Riley R."/>
            <person name="Grigoriev I.V."/>
            <person name="Spatafora J.W."/>
            <person name="Choi I.-G."/>
        </authorList>
    </citation>
    <scope>NUCLEOTIDE SEQUENCE [LARGE SCALE GENOMIC DNA]</scope>
    <source>
        <strain evidence="1 2">KUC8140</strain>
    </source>
</reference>